<keyword evidence="5 9" id="KW-0285">Flavoprotein</keyword>
<dbReference type="PANTHER" id="PTHR48109">
    <property type="entry name" value="DIHYDROOROTATE DEHYDROGENASE (QUINONE), MITOCHONDRIAL-RELATED"/>
    <property type="match status" value="1"/>
</dbReference>
<dbReference type="EC" id="1.3.-.-" evidence="9"/>
<comment type="similarity">
    <text evidence="3 9">Belongs to the dihydroorotate dehydrogenase family. Type 1 subfamily.</text>
</comment>
<gene>
    <name evidence="9" type="primary">pyrD</name>
    <name evidence="11" type="ORF">CLV39_1283</name>
</gene>
<evidence type="ECO:0000313" key="11">
    <source>
        <dbReference type="EMBL" id="RMA93222.1"/>
    </source>
</evidence>
<dbReference type="PANTHER" id="PTHR48109:SF1">
    <property type="entry name" value="DIHYDROOROTATE DEHYDROGENASE (FUMARATE)"/>
    <property type="match status" value="1"/>
</dbReference>
<feature type="active site" description="Nucleophile" evidence="9">
    <location>
        <position position="139"/>
    </location>
</feature>
<feature type="binding site" evidence="9">
    <location>
        <position position="136"/>
    </location>
    <ligand>
        <name>substrate</name>
    </ligand>
</feature>
<feature type="binding site" evidence="9">
    <location>
        <begin position="276"/>
        <end position="277"/>
    </location>
    <ligand>
        <name>FMN</name>
        <dbReference type="ChEBI" id="CHEBI:58210"/>
    </ligand>
</feature>
<dbReference type="InterPro" id="IPR012135">
    <property type="entry name" value="Dihydroorotate_DH_1_2"/>
</dbReference>
<dbReference type="InterPro" id="IPR050074">
    <property type="entry name" value="DHO_dehydrogenase"/>
</dbReference>
<dbReference type="HAMAP" id="MF_00224">
    <property type="entry name" value="DHO_dh_type1"/>
    <property type="match status" value="1"/>
</dbReference>
<dbReference type="InterPro" id="IPR033888">
    <property type="entry name" value="DHOD_1B"/>
</dbReference>
<reference evidence="11 12" key="1">
    <citation type="submission" date="2018-10" db="EMBL/GenBank/DDBJ databases">
        <title>Genomic Encyclopedia of Archaeal and Bacterial Type Strains, Phase II (KMG-II): from individual species to whole genera.</title>
        <authorList>
            <person name="Goeker M."/>
        </authorList>
    </citation>
    <scope>NUCLEOTIDE SEQUENCE [LARGE SCALE GENOMIC DNA]</scope>
    <source>
        <strain evidence="11 12">VM1</strain>
    </source>
</reference>
<dbReference type="InterPro" id="IPR024920">
    <property type="entry name" value="Dihydroorotate_DH_1"/>
</dbReference>
<dbReference type="InterPro" id="IPR049622">
    <property type="entry name" value="Dihydroorotate_DH_I"/>
</dbReference>
<evidence type="ECO:0000256" key="4">
    <source>
        <dbReference type="ARBA" id="ARBA00022490"/>
    </source>
</evidence>
<feature type="binding site" evidence="9">
    <location>
        <begin position="54"/>
        <end position="55"/>
    </location>
    <ligand>
        <name>FMN</name>
        <dbReference type="ChEBI" id="CHEBI:58210"/>
    </ligand>
</feature>
<keyword evidence="7 9" id="KW-0665">Pyrimidine biosynthesis</keyword>
<comment type="pathway">
    <text evidence="2 9">Pyrimidine metabolism; UMP biosynthesis via de novo pathway.</text>
</comment>
<evidence type="ECO:0000256" key="6">
    <source>
        <dbReference type="ARBA" id="ARBA00022643"/>
    </source>
</evidence>
<organism evidence="11 12">
    <name type="scientific">Hydrogenothermus marinus</name>
    <dbReference type="NCBI Taxonomy" id="133270"/>
    <lineage>
        <taxon>Bacteria</taxon>
        <taxon>Pseudomonadati</taxon>
        <taxon>Aquificota</taxon>
        <taxon>Aquificia</taxon>
        <taxon>Aquificales</taxon>
        <taxon>Hydrogenothermaceae</taxon>
        <taxon>Hydrogenothermus</taxon>
    </lineage>
</organism>
<feature type="binding site" evidence="9">
    <location>
        <position position="174"/>
    </location>
    <ligand>
        <name>FMN</name>
        <dbReference type="ChEBI" id="CHEBI:58210"/>
    </ligand>
</feature>
<evidence type="ECO:0000256" key="3">
    <source>
        <dbReference type="ARBA" id="ARBA00008008"/>
    </source>
</evidence>
<dbReference type="PIRSF" id="PIRSF000164">
    <property type="entry name" value="DHO_oxidase"/>
    <property type="match status" value="1"/>
</dbReference>
<feature type="binding site" evidence="9">
    <location>
        <position position="29"/>
    </location>
    <ligand>
        <name>FMN</name>
        <dbReference type="ChEBI" id="CHEBI:58210"/>
    </ligand>
</feature>
<dbReference type="PROSITE" id="PS00912">
    <property type="entry name" value="DHODEHASE_2"/>
    <property type="match status" value="1"/>
</dbReference>
<evidence type="ECO:0000256" key="2">
    <source>
        <dbReference type="ARBA" id="ARBA00004725"/>
    </source>
</evidence>
<dbReference type="UniPathway" id="UPA00070"/>
<keyword evidence="6 9" id="KW-0288">FMN</keyword>
<evidence type="ECO:0000256" key="7">
    <source>
        <dbReference type="ARBA" id="ARBA00022975"/>
    </source>
</evidence>
<dbReference type="Pfam" id="PF01180">
    <property type="entry name" value="DHO_dh"/>
    <property type="match status" value="1"/>
</dbReference>
<dbReference type="InterPro" id="IPR001295">
    <property type="entry name" value="Dihydroorotate_DH_CS"/>
</dbReference>
<comment type="subcellular location">
    <subcellularLocation>
        <location evidence="1 9">Cytoplasm</location>
    </subcellularLocation>
</comment>
<proteinExistence type="inferred from homology"/>
<dbReference type="GO" id="GO:0044205">
    <property type="term" value="P:'de novo' UMP biosynthetic process"/>
    <property type="evidence" value="ECO:0007669"/>
    <property type="project" value="UniProtKB-UniRule"/>
</dbReference>
<dbReference type="CDD" id="cd04740">
    <property type="entry name" value="DHOD_1B_like"/>
    <property type="match status" value="1"/>
</dbReference>
<feature type="binding site" evidence="9">
    <location>
        <position position="54"/>
    </location>
    <ligand>
        <name>substrate</name>
    </ligand>
</feature>
<feature type="binding site" evidence="9">
    <location>
        <begin position="201"/>
        <end position="202"/>
    </location>
    <ligand>
        <name>substrate</name>
    </ligand>
</feature>
<accession>A0A3M0BQM8</accession>
<evidence type="ECO:0000256" key="9">
    <source>
        <dbReference type="HAMAP-Rule" id="MF_00224"/>
    </source>
</evidence>
<dbReference type="RefSeq" id="WP_121923396.1">
    <property type="nucleotide sequence ID" value="NZ_REFO01000013.1"/>
</dbReference>
<dbReference type="GO" id="GO:0005737">
    <property type="term" value="C:cytoplasm"/>
    <property type="evidence" value="ECO:0007669"/>
    <property type="project" value="UniProtKB-SubCell"/>
</dbReference>
<comment type="cofactor">
    <cofactor evidence="9">
        <name>FMN</name>
        <dbReference type="ChEBI" id="CHEBI:58210"/>
    </cofactor>
    <text evidence="9">Binds 1 FMN per subunit.</text>
</comment>
<feature type="binding site" evidence="9">
    <location>
        <position position="226"/>
    </location>
    <ligand>
        <name>FMN</name>
        <dbReference type="ChEBI" id="CHEBI:58210"/>
    </ligand>
</feature>
<dbReference type="FunFam" id="3.20.20.70:FF:000027">
    <property type="entry name" value="Dihydropyrimidine dehydrogenase [NADP(+)]"/>
    <property type="match status" value="1"/>
</dbReference>
<dbReference type="InterPro" id="IPR013785">
    <property type="entry name" value="Aldolase_TIM"/>
</dbReference>
<feature type="binding site" evidence="9">
    <location>
        <begin position="254"/>
        <end position="255"/>
    </location>
    <ligand>
        <name>FMN</name>
        <dbReference type="ChEBI" id="CHEBI:58210"/>
    </ligand>
</feature>
<feature type="binding site" evidence="9">
    <location>
        <begin position="78"/>
        <end position="82"/>
    </location>
    <ligand>
        <name>substrate</name>
    </ligand>
</feature>
<dbReference type="NCBIfam" id="TIGR01037">
    <property type="entry name" value="pyrD_sub1_fam"/>
    <property type="match status" value="1"/>
</dbReference>
<feature type="binding site" evidence="9">
    <location>
        <position position="136"/>
    </location>
    <ligand>
        <name>FMN</name>
        <dbReference type="ChEBI" id="CHEBI:58210"/>
    </ligand>
</feature>
<sequence length="318" mass="34640">MSQIVKPLEDSLSYELFGIKFKNPVWTASGCFSYGLEVAENLYDISKLGAVVVKGLSYEPRTGNPPQRIVETPAGMLNSIGLQNPGVKYFAENILPKLKKYDTIIIANVFGEDEEEYLKVADFLNKTDGVHALELNVSCPNVKKGGIAFGSDPETLYNLVYKLKQITDKPILVKLSPNITDIRDTANACIEAKADGLVLINTLLGMAIDVEKEQPILATKTGGLSGPAILPVAVRMIYQVFEKYGSFVPIIGVGGITTTEDALQHFLAGAVAIQIGTANFYDPYSPLKVIEGLRKHLNKKGYEHILQLVGKAHKLSIS</sequence>
<feature type="binding site" evidence="9">
    <location>
        <position position="200"/>
    </location>
    <ligand>
        <name>FMN</name>
        <dbReference type="ChEBI" id="CHEBI:58210"/>
    </ligand>
</feature>
<comment type="function">
    <text evidence="9">Catalyzes the conversion of dihydroorotate to orotate.</text>
</comment>
<evidence type="ECO:0000256" key="5">
    <source>
        <dbReference type="ARBA" id="ARBA00022630"/>
    </source>
</evidence>
<keyword evidence="4 9" id="KW-0963">Cytoplasm</keyword>
<dbReference type="NCBIfam" id="NF005574">
    <property type="entry name" value="PRK07259.1"/>
    <property type="match status" value="1"/>
</dbReference>
<name>A0A3M0BQM8_9AQUI</name>
<dbReference type="SUPFAM" id="SSF51395">
    <property type="entry name" value="FMN-linked oxidoreductases"/>
    <property type="match status" value="1"/>
</dbReference>
<feature type="domain" description="Dihydroorotate dehydrogenase catalytic" evidence="10">
    <location>
        <begin position="12"/>
        <end position="297"/>
    </location>
</feature>
<dbReference type="AlphaFoldDB" id="A0A3M0BQM8"/>
<comment type="catalytic activity">
    <reaction evidence="9">
        <text>(S)-dihydroorotate + A = orotate + AH2</text>
        <dbReference type="Rhea" id="RHEA:18073"/>
        <dbReference type="ChEBI" id="CHEBI:13193"/>
        <dbReference type="ChEBI" id="CHEBI:17499"/>
        <dbReference type="ChEBI" id="CHEBI:30839"/>
        <dbReference type="ChEBI" id="CHEBI:30864"/>
    </reaction>
</comment>
<evidence type="ECO:0000256" key="8">
    <source>
        <dbReference type="ARBA" id="ARBA00023002"/>
    </source>
</evidence>
<protein>
    <recommendedName>
        <fullName evidence="9">Dihydroorotate dehydrogenase</fullName>
        <shortName evidence="9">DHOD</shortName>
        <shortName evidence="9">DHODase</shortName>
        <shortName evidence="9">DHOdehase</shortName>
        <ecNumber evidence="9">1.3.-.-</ecNumber>
    </recommendedName>
</protein>
<dbReference type="GO" id="GO:0004152">
    <property type="term" value="F:dihydroorotate dehydrogenase activity"/>
    <property type="evidence" value="ECO:0007669"/>
    <property type="project" value="UniProtKB-UniRule"/>
</dbReference>
<evidence type="ECO:0000256" key="1">
    <source>
        <dbReference type="ARBA" id="ARBA00004496"/>
    </source>
</evidence>
<dbReference type="Gene3D" id="3.20.20.70">
    <property type="entry name" value="Aldolase class I"/>
    <property type="match status" value="1"/>
</dbReference>
<evidence type="ECO:0000313" key="12">
    <source>
        <dbReference type="Proteomes" id="UP000280842"/>
    </source>
</evidence>
<dbReference type="InterPro" id="IPR005720">
    <property type="entry name" value="Dihydroorotate_DH_cat"/>
</dbReference>
<dbReference type="GO" id="GO:0006207">
    <property type="term" value="P:'de novo' pyrimidine nucleobase biosynthetic process"/>
    <property type="evidence" value="ECO:0007669"/>
    <property type="project" value="InterPro"/>
</dbReference>
<keyword evidence="12" id="KW-1185">Reference proteome</keyword>
<feature type="binding site" evidence="9">
    <location>
        <position position="108"/>
    </location>
    <ligand>
        <name>FMN</name>
        <dbReference type="ChEBI" id="CHEBI:58210"/>
    </ligand>
</feature>
<dbReference type="OrthoDB" id="9794954at2"/>
<comment type="caution">
    <text evidence="11">The sequence shown here is derived from an EMBL/GenBank/DDBJ whole genome shotgun (WGS) entry which is preliminary data.</text>
</comment>
<keyword evidence="8 9" id="KW-0560">Oxidoreductase</keyword>
<evidence type="ECO:0000259" key="10">
    <source>
        <dbReference type="Pfam" id="PF01180"/>
    </source>
</evidence>
<dbReference type="Proteomes" id="UP000280842">
    <property type="component" value="Unassembled WGS sequence"/>
</dbReference>
<dbReference type="EMBL" id="REFO01000013">
    <property type="protein sequence ID" value="RMA93222.1"/>
    <property type="molecule type" value="Genomic_DNA"/>
</dbReference>